<dbReference type="CDD" id="cd16029">
    <property type="entry name" value="4-S"/>
    <property type="match status" value="1"/>
</dbReference>
<evidence type="ECO:0000256" key="7">
    <source>
        <dbReference type="SAM" id="Phobius"/>
    </source>
</evidence>
<evidence type="ECO:0000256" key="4">
    <source>
        <dbReference type="ARBA" id="ARBA00022801"/>
    </source>
</evidence>
<keyword evidence="4" id="KW-0378">Hydrolase</keyword>
<organism evidence="9 10">
    <name type="scientific">Branchiostoma lanceolatum</name>
    <name type="common">Common lancelet</name>
    <name type="synonym">Amphioxus lanceolatum</name>
    <dbReference type="NCBI Taxonomy" id="7740"/>
    <lineage>
        <taxon>Eukaryota</taxon>
        <taxon>Metazoa</taxon>
        <taxon>Chordata</taxon>
        <taxon>Cephalochordata</taxon>
        <taxon>Leptocardii</taxon>
        <taxon>Amphioxiformes</taxon>
        <taxon>Branchiostomatidae</taxon>
        <taxon>Branchiostoma</taxon>
    </lineage>
</organism>
<evidence type="ECO:0000256" key="1">
    <source>
        <dbReference type="ARBA" id="ARBA00001913"/>
    </source>
</evidence>
<dbReference type="InterPro" id="IPR047115">
    <property type="entry name" value="ARSB"/>
</dbReference>
<evidence type="ECO:0000259" key="8">
    <source>
        <dbReference type="Pfam" id="PF00884"/>
    </source>
</evidence>
<dbReference type="Gene3D" id="3.40.720.10">
    <property type="entry name" value="Alkaline Phosphatase, subunit A"/>
    <property type="match status" value="1"/>
</dbReference>
<keyword evidence="7" id="KW-1133">Transmembrane helix</keyword>
<reference evidence="9" key="1">
    <citation type="submission" date="2022-01" db="EMBL/GenBank/DDBJ databases">
        <authorList>
            <person name="Braso-Vives M."/>
        </authorList>
    </citation>
    <scope>NUCLEOTIDE SEQUENCE</scope>
</reference>
<dbReference type="SUPFAM" id="SSF53649">
    <property type="entry name" value="Alkaline phosphatase-like"/>
    <property type="match status" value="1"/>
</dbReference>
<dbReference type="PANTHER" id="PTHR10342">
    <property type="entry name" value="ARYLSULFATASE"/>
    <property type="match status" value="1"/>
</dbReference>
<evidence type="ECO:0000256" key="2">
    <source>
        <dbReference type="ARBA" id="ARBA00008779"/>
    </source>
</evidence>
<dbReference type="GO" id="GO:0008484">
    <property type="term" value="F:sulfuric ester hydrolase activity"/>
    <property type="evidence" value="ECO:0007669"/>
    <property type="project" value="InterPro"/>
</dbReference>
<dbReference type="AlphaFoldDB" id="A0A8K0EI36"/>
<evidence type="ECO:0000256" key="3">
    <source>
        <dbReference type="ARBA" id="ARBA00022723"/>
    </source>
</evidence>
<dbReference type="InterPro" id="IPR000917">
    <property type="entry name" value="Sulfatase_N"/>
</dbReference>
<dbReference type="Proteomes" id="UP000838412">
    <property type="component" value="Chromosome 19"/>
</dbReference>
<dbReference type="InterPro" id="IPR017850">
    <property type="entry name" value="Alkaline_phosphatase_core_sf"/>
</dbReference>
<evidence type="ECO:0000256" key="5">
    <source>
        <dbReference type="ARBA" id="ARBA00022837"/>
    </source>
</evidence>
<dbReference type="Gene3D" id="3.30.1120.10">
    <property type="match status" value="1"/>
</dbReference>
<keyword evidence="3" id="KW-0479">Metal-binding</keyword>
<comment type="similarity">
    <text evidence="2">Belongs to the sulfatase family.</text>
</comment>
<feature type="transmembrane region" description="Helical" evidence="7">
    <location>
        <begin position="21"/>
        <end position="40"/>
    </location>
</feature>
<accession>A0A8K0EI36</accession>
<keyword evidence="7" id="KW-0472">Membrane</keyword>
<name>A0A8K0EI36_BRALA</name>
<dbReference type="GO" id="GO:0046872">
    <property type="term" value="F:metal ion binding"/>
    <property type="evidence" value="ECO:0007669"/>
    <property type="project" value="UniProtKB-KW"/>
</dbReference>
<proteinExistence type="inferred from homology"/>
<sequence>MAQSASRVCAFLSRVFSIRRILHPLWIFVALSVLILFAGLRSLNTGYLIVSDRRILEDIRKTRGETTQKTSQTGKPNIVFILADDYGWNDIGYHSSLIHTPNLDRLAQEGVKLENYYIQPICSPSRAQLMTGRYQIRYGMQHSVLMSDRPHGLSLDEVTLPQVLKESGYATHLVGKWHLGHFKEEYLPTRRGFDTFYGFLGGGEDYFTHRIPNEIVETPETYRAFDFWDGTSPCLDVNGTYSTHLFARKSIELISRHDKNKPMFLYLPFQAVHAPLEAPEEYINKYSHIKSRNMRVYAGVTAAMDEAVGNVTQALKDSGMWDNTVLIFSTDNGASRAGSNWPLRGFKTTLWEGGVRGVGFVNSPLLKVKERTSDALLHISDWFPTIVRLAGGSTFGTKPLDGFDVWDTISEGASSPRNEILHNIDPLTWSTNSEASKIHGHGTFNTAVKAAIRVGDWKLLTGNPGNGDWQLQTMDGKIKEKSAGVRGKQLWLFNIRNDPQERKDVSGEYPEVVQRLLGRLSAYNETAVPVYWPDIDPRSNPALHGDLVGPWM</sequence>
<dbReference type="PROSITE" id="PS00149">
    <property type="entry name" value="SULFATASE_2"/>
    <property type="match status" value="1"/>
</dbReference>
<evidence type="ECO:0000313" key="10">
    <source>
        <dbReference type="Proteomes" id="UP000838412"/>
    </source>
</evidence>
<evidence type="ECO:0000313" key="9">
    <source>
        <dbReference type="EMBL" id="CAH1252257.1"/>
    </source>
</evidence>
<comment type="cofactor">
    <cofactor evidence="1">
        <name>Ca(2+)</name>
        <dbReference type="ChEBI" id="CHEBI:29108"/>
    </cofactor>
</comment>
<keyword evidence="6" id="KW-0325">Glycoprotein</keyword>
<dbReference type="Pfam" id="PF00884">
    <property type="entry name" value="Sulfatase"/>
    <property type="match status" value="1"/>
</dbReference>
<dbReference type="EMBL" id="OV696704">
    <property type="protein sequence ID" value="CAH1252257.1"/>
    <property type="molecule type" value="Genomic_DNA"/>
</dbReference>
<dbReference type="OrthoDB" id="103349at2759"/>
<protein>
    <submittedName>
        <fullName evidence="9">ARSB protein</fullName>
    </submittedName>
</protein>
<keyword evidence="7" id="KW-0812">Transmembrane</keyword>
<dbReference type="InterPro" id="IPR024607">
    <property type="entry name" value="Sulfatase_CS"/>
</dbReference>
<keyword evidence="10" id="KW-1185">Reference proteome</keyword>
<dbReference type="PROSITE" id="PS00523">
    <property type="entry name" value="SULFATASE_1"/>
    <property type="match status" value="1"/>
</dbReference>
<gene>
    <name evidence="9" type="primary">ARSB</name>
    <name evidence="9" type="ORF">BLAG_LOCUS12386</name>
</gene>
<dbReference type="FunFam" id="3.40.720.10:FF:000007">
    <property type="entry name" value="Arylsulfatase family, member J"/>
    <property type="match status" value="1"/>
</dbReference>
<feature type="domain" description="Sulfatase N-terminal" evidence="8">
    <location>
        <begin position="76"/>
        <end position="391"/>
    </location>
</feature>
<dbReference type="PANTHER" id="PTHR10342:SF274">
    <property type="entry name" value="ARYLSULFATASE B"/>
    <property type="match status" value="1"/>
</dbReference>
<keyword evidence="5" id="KW-0106">Calcium</keyword>
<evidence type="ECO:0000256" key="6">
    <source>
        <dbReference type="ARBA" id="ARBA00023180"/>
    </source>
</evidence>